<name>A0ABQ9IPU4_9CUCU</name>
<accession>A0ABQ9IPU4</accession>
<evidence type="ECO:0000313" key="2">
    <source>
        <dbReference type="Proteomes" id="UP001162164"/>
    </source>
</evidence>
<organism evidence="1 2">
    <name type="scientific">Molorchus minor</name>
    <dbReference type="NCBI Taxonomy" id="1323400"/>
    <lineage>
        <taxon>Eukaryota</taxon>
        <taxon>Metazoa</taxon>
        <taxon>Ecdysozoa</taxon>
        <taxon>Arthropoda</taxon>
        <taxon>Hexapoda</taxon>
        <taxon>Insecta</taxon>
        <taxon>Pterygota</taxon>
        <taxon>Neoptera</taxon>
        <taxon>Endopterygota</taxon>
        <taxon>Coleoptera</taxon>
        <taxon>Polyphaga</taxon>
        <taxon>Cucujiformia</taxon>
        <taxon>Chrysomeloidea</taxon>
        <taxon>Cerambycidae</taxon>
        <taxon>Lamiinae</taxon>
        <taxon>Monochamini</taxon>
        <taxon>Molorchus</taxon>
    </lineage>
</organism>
<dbReference type="EMBL" id="JAPWTJ010004382">
    <property type="protein sequence ID" value="KAJ8945524.1"/>
    <property type="molecule type" value="Genomic_DNA"/>
</dbReference>
<evidence type="ECO:0000313" key="1">
    <source>
        <dbReference type="EMBL" id="KAJ8945524.1"/>
    </source>
</evidence>
<protein>
    <submittedName>
        <fullName evidence="1">Uncharacterized protein</fullName>
    </submittedName>
</protein>
<reference evidence="1" key="1">
    <citation type="journal article" date="2023" name="Insect Mol. Biol.">
        <title>Genome sequencing provides insights into the evolution of gene families encoding plant cell wall-degrading enzymes in longhorned beetles.</title>
        <authorList>
            <person name="Shin N.R."/>
            <person name="Okamura Y."/>
            <person name="Kirsch R."/>
            <person name="Pauchet Y."/>
        </authorList>
    </citation>
    <scope>NUCLEOTIDE SEQUENCE</scope>
    <source>
        <strain evidence="1">MMC_N1</strain>
    </source>
</reference>
<proteinExistence type="predicted"/>
<comment type="caution">
    <text evidence="1">The sequence shown here is derived from an EMBL/GenBank/DDBJ whole genome shotgun (WGS) entry which is preliminary data.</text>
</comment>
<gene>
    <name evidence="1" type="ORF">NQ317_004606</name>
</gene>
<keyword evidence="2" id="KW-1185">Reference proteome</keyword>
<sequence length="363" mass="41560">MKLGPEVACMFVDDILMCFDRHTGEKNHSLKAWKLNEVMAVATVMADDNAVSLVEAEKWRSVERILVSNVDLGFLALKLVKGRGETTKRKKDGGLRTVVRNQRDYRNFLRMDQESFDNLLDLVRQDIEKKDTKMHEAIPASQRLSVTLRYLASGMDLEDLKFTCHCSQTLELIIMETCSAIIKALKENIQVMYIFAELKRLGAQVHIEVNEKNVAALSSSDVWWCCSGYQGLSLGCEMYSVCPRLGTFANYSLKKMTMKMARVTNEEGVNSSVPKSQDGWKRVAQEEQWNYKGSFQHCAYGNYDGVLKNTLFWRKLSQNQLDMPDPRELSDTSSLEMKHSTFPSIHEALQQSCFDEREKDFQL</sequence>
<dbReference type="Proteomes" id="UP001162164">
    <property type="component" value="Unassembled WGS sequence"/>
</dbReference>